<accession>A0A0C9UX09</accession>
<dbReference type="OrthoDB" id="2841294at2759"/>
<protein>
    <submittedName>
        <fullName evidence="2">Uncharacterized protein</fullName>
    </submittedName>
</protein>
<feature type="signal peptide" evidence="1">
    <location>
        <begin position="1"/>
        <end position="20"/>
    </location>
</feature>
<evidence type="ECO:0000313" key="2">
    <source>
        <dbReference type="EMBL" id="KIJ57619.1"/>
    </source>
</evidence>
<dbReference type="EMBL" id="KN840222">
    <property type="protein sequence ID" value="KIJ57619.1"/>
    <property type="molecule type" value="Genomic_DNA"/>
</dbReference>
<keyword evidence="1" id="KW-0732">Signal</keyword>
<dbReference type="Pfam" id="PF19271">
    <property type="entry name" value="Nis1"/>
    <property type="match status" value="1"/>
</dbReference>
<organism evidence="2 3">
    <name type="scientific">Hydnomerulius pinastri MD-312</name>
    <dbReference type="NCBI Taxonomy" id="994086"/>
    <lineage>
        <taxon>Eukaryota</taxon>
        <taxon>Fungi</taxon>
        <taxon>Dikarya</taxon>
        <taxon>Basidiomycota</taxon>
        <taxon>Agaricomycotina</taxon>
        <taxon>Agaricomycetes</taxon>
        <taxon>Agaricomycetidae</taxon>
        <taxon>Boletales</taxon>
        <taxon>Boletales incertae sedis</taxon>
        <taxon>Leucogyrophana</taxon>
    </lineage>
</organism>
<name>A0A0C9UX09_9AGAM</name>
<dbReference type="InterPro" id="IPR045469">
    <property type="entry name" value="Nis1"/>
</dbReference>
<proteinExistence type="predicted"/>
<reference evidence="2 3" key="1">
    <citation type="submission" date="2014-04" db="EMBL/GenBank/DDBJ databases">
        <title>Evolutionary Origins and Diversification of the Mycorrhizal Mutualists.</title>
        <authorList>
            <consortium name="DOE Joint Genome Institute"/>
            <consortium name="Mycorrhizal Genomics Consortium"/>
            <person name="Kohler A."/>
            <person name="Kuo A."/>
            <person name="Nagy L.G."/>
            <person name="Floudas D."/>
            <person name="Copeland A."/>
            <person name="Barry K.W."/>
            <person name="Cichocki N."/>
            <person name="Veneault-Fourrey C."/>
            <person name="LaButti K."/>
            <person name="Lindquist E.A."/>
            <person name="Lipzen A."/>
            <person name="Lundell T."/>
            <person name="Morin E."/>
            <person name="Murat C."/>
            <person name="Riley R."/>
            <person name="Ohm R."/>
            <person name="Sun H."/>
            <person name="Tunlid A."/>
            <person name="Henrissat B."/>
            <person name="Grigoriev I.V."/>
            <person name="Hibbett D.S."/>
            <person name="Martin F."/>
        </authorList>
    </citation>
    <scope>NUCLEOTIDE SEQUENCE [LARGE SCALE GENOMIC DNA]</scope>
    <source>
        <strain evidence="2 3">MD-312</strain>
    </source>
</reference>
<gene>
    <name evidence="2" type="ORF">HYDPIDRAFT_34936</name>
</gene>
<feature type="chain" id="PRO_5002221317" evidence="1">
    <location>
        <begin position="21"/>
        <end position="140"/>
    </location>
</feature>
<dbReference type="AlphaFoldDB" id="A0A0C9UX09"/>
<evidence type="ECO:0000256" key="1">
    <source>
        <dbReference type="SAM" id="SignalP"/>
    </source>
</evidence>
<keyword evidence="3" id="KW-1185">Reference proteome</keyword>
<evidence type="ECO:0000313" key="3">
    <source>
        <dbReference type="Proteomes" id="UP000053820"/>
    </source>
</evidence>
<sequence length="140" mass="14642">MFSLKAALPLALLAAGSAFAQSTQLTLPAPGSTLTAGSEVTVQVGMGGYPENIDVVSIVIGLMPCYGGQCYGPNEFLGSILYQGPYNPVSGNYFENYTVTVPEGFPAGEATLGVINFFMVGASYEPVFDFLNETVYVTSA</sequence>
<dbReference type="HOGENOM" id="CLU_137500_0_1_1"/>
<dbReference type="Proteomes" id="UP000053820">
    <property type="component" value="Unassembled WGS sequence"/>
</dbReference>